<feature type="non-terminal residue" evidence="1">
    <location>
        <position position="52"/>
    </location>
</feature>
<accession>A0A391NWP0</accession>
<dbReference type="AlphaFoldDB" id="A0A391NWP0"/>
<reference evidence="1 2" key="1">
    <citation type="journal article" date="2018" name="PLoS ONE">
        <title>The draft genome of Kipferlia bialata reveals reductive genome evolution in fornicate parasites.</title>
        <authorList>
            <person name="Tanifuji G."/>
            <person name="Takabayashi S."/>
            <person name="Kume K."/>
            <person name="Takagi M."/>
            <person name="Nakayama T."/>
            <person name="Kamikawa R."/>
            <person name="Inagaki Y."/>
            <person name="Hashimoto T."/>
        </authorList>
    </citation>
    <scope>NUCLEOTIDE SEQUENCE [LARGE SCALE GENOMIC DNA]</scope>
    <source>
        <strain evidence="1">NY0173</strain>
    </source>
</reference>
<proteinExistence type="predicted"/>
<name>A0A391NWP0_9EUKA</name>
<dbReference type="Proteomes" id="UP000265618">
    <property type="component" value="Unassembled WGS sequence"/>
</dbReference>
<gene>
    <name evidence="1" type="ORF">KIPB_017345</name>
</gene>
<sequence>AELIAESRANTDTLVEQWKLATRQAQEELVRERDRLGAERERDAVAHQENIK</sequence>
<protein>
    <submittedName>
        <fullName evidence="1">Uncharacterized protein</fullName>
    </submittedName>
</protein>
<evidence type="ECO:0000313" key="1">
    <source>
        <dbReference type="EMBL" id="GCA65544.1"/>
    </source>
</evidence>
<evidence type="ECO:0000313" key="2">
    <source>
        <dbReference type="Proteomes" id="UP000265618"/>
    </source>
</evidence>
<keyword evidence="2" id="KW-1185">Reference proteome</keyword>
<dbReference type="EMBL" id="BDIP01011489">
    <property type="protein sequence ID" value="GCA65544.1"/>
    <property type="molecule type" value="Genomic_DNA"/>
</dbReference>
<organism evidence="1 2">
    <name type="scientific">Kipferlia bialata</name>
    <dbReference type="NCBI Taxonomy" id="797122"/>
    <lineage>
        <taxon>Eukaryota</taxon>
        <taxon>Metamonada</taxon>
        <taxon>Carpediemonas-like organisms</taxon>
        <taxon>Kipferlia</taxon>
    </lineage>
</organism>
<comment type="caution">
    <text evidence="1">The sequence shown here is derived from an EMBL/GenBank/DDBJ whole genome shotgun (WGS) entry which is preliminary data.</text>
</comment>
<feature type="non-terminal residue" evidence="1">
    <location>
        <position position="1"/>
    </location>
</feature>